<dbReference type="OrthoDB" id="690865at2759"/>
<sequence>MEGKNPKTRKDIEEKYVLGALIEHSFNFFFVVILCCYIFLIWGALKYYKLLYAVAAIAFMSPYFIMMLQVLPFLKGFYIEKYATAARDVGLTNNVANYLSNSEVNKYVGTMP</sequence>
<dbReference type="Gramene" id="HORVU.MOREX.r2.6HG0505910.1">
    <property type="protein sequence ID" value="HORVU.MOREX.r2.6HG0505910.1"/>
    <property type="gene ID" value="HORVU.MOREX.r2.6HG0505910"/>
</dbReference>
<dbReference type="EnsemblPlants" id="HORVU.MOREX.r3.6HG0610140.1">
    <property type="protein sequence ID" value="HORVU.MOREX.r3.6HG0610140.1"/>
    <property type="gene ID" value="HORVU.MOREX.r3.6HG0610140"/>
</dbReference>
<dbReference type="RefSeq" id="XP_044950850.1">
    <property type="nucleotide sequence ID" value="XM_045094915.1"/>
</dbReference>
<organism evidence="1 2">
    <name type="scientific">Hordeum vulgare subsp. vulgare</name>
    <name type="common">Domesticated barley</name>
    <dbReference type="NCBI Taxonomy" id="112509"/>
    <lineage>
        <taxon>Eukaryota</taxon>
        <taxon>Viridiplantae</taxon>
        <taxon>Streptophyta</taxon>
        <taxon>Embryophyta</taxon>
        <taxon>Tracheophyta</taxon>
        <taxon>Spermatophyta</taxon>
        <taxon>Magnoliopsida</taxon>
        <taxon>Liliopsida</taxon>
        <taxon>Poales</taxon>
        <taxon>Poaceae</taxon>
        <taxon>BOP clade</taxon>
        <taxon>Pooideae</taxon>
        <taxon>Triticodae</taxon>
        <taxon>Triticeae</taxon>
        <taxon>Hordeinae</taxon>
        <taxon>Hordeum</taxon>
    </lineage>
</organism>
<dbReference type="PaxDb" id="4513-MLOC_73971.1"/>
<dbReference type="KEGG" id="hvg:123401184"/>
<gene>
    <name evidence="1" type="primary">LOC123401184</name>
</gene>
<dbReference type="Gramene" id="HORVU.MOREX.r3.6HG0610140.1">
    <property type="protein sequence ID" value="HORVU.MOREX.r3.6HG0610140.1"/>
    <property type="gene ID" value="HORVU.MOREX.r3.6HG0610140"/>
</dbReference>
<dbReference type="OMA" id="KEFMIEY"/>
<reference evidence="2" key="1">
    <citation type="journal article" date="2012" name="Nature">
        <title>A physical, genetic and functional sequence assembly of the barley genome.</title>
        <authorList>
            <consortium name="The International Barley Genome Sequencing Consortium"/>
            <person name="Mayer K.F."/>
            <person name="Waugh R."/>
            <person name="Brown J.W."/>
            <person name="Schulman A."/>
            <person name="Langridge P."/>
            <person name="Platzer M."/>
            <person name="Fincher G.B."/>
            <person name="Muehlbauer G.J."/>
            <person name="Sato K."/>
            <person name="Close T.J."/>
            <person name="Wise R.P."/>
            <person name="Stein N."/>
        </authorList>
    </citation>
    <scope>NUCLEOTIDE SEQUENCE [LARGE SCALE GENOMIC DNA]</scope>
    <source>
        <strain evidence="2">cv. Morex</strain>
    </source>
</reference>
<reference evidence="1" key="3">
    <citation type="submission" date="2022-01" db="UniProtKB">
        <authorList>
            <consortium name="EnsemblPlants"/>
        </authorList>
    </citation>
    <scope>IDENTIFICATION</scope>
    <source>
        <strain evidence="1">subsp. vulgare</strain>
    </source>
</reference>
<keyword evidence="2" id="KW-1185">Reference proteome</keyword>
<dbReference type="AlphaFoldDB" id="M0YX33"/>
<evidence type="ECO:0000313" key="1">
    <source>
        <dbReference type="EnsemblPlants" id="HORVU.MOREX.r3.6HG0610140.1"/>
    </source>
</evidence>
<name>M0YX33_HORVV</name>
<dbReference type="InParanoid" id="M0YX33"/>
<dbReference type="Proteomes" id="UP000011116">
    <property type="component" value="Chromosome 6H"/>
</dbReference>
<dbReference type="FunCoup" id="M0YX33">
    <property type="interactions" value="300"/>
</dbReference>
<reference evidence="1" key="2">
    <citation type="submission" date="2020-10" db="EMBL/GenBank/DDBJ databases">
        <authorList>
            <person name="Scholz U."/>
            <person name="Mascher M."/>
            <person name="Fiebig A."/>
        </authorList>
    </citation>
    <scope>NUCLEOTIDE SEQUENCE [LARGE SCALE GENOMIC DNA]</scope>
    <source>
        <strain evidence="1">cv. Morex</strain>
    </source>
</reference>
<proteinExistence type="predicted"/>
<dbReference type="GeneID" id="123401184"/>
<protein>
    <submittedName>
        <fullName evidence="1">Uncharacterized protein</fullName>
    </submittedName>
</protein>
<accession>M0YX33</accession>
<evidence type="ECO:0000313" key="2">
    <source>
        <dbReference type="Proteomes" id="UP000011116"/>
    </source>
</evidence>